<keyword evidence="2" id="KW-1185">Reference proteome</keyword>
<dbReference type="RefSeq" id="WP_305011982.1">
    <property type="nucleotide sequence ID" value="NZ_JAUQSX010000006.1"/>
</dbReference>
<evidence type="ECO:0000313" key="2">
    <source>
        <dbReference type="Proteomes" id="UP001167796"/>
    </source>
</evidence>
<sequence>MTTADRELLMHFVVCIDMHIHPVTTESAINFIHGYEAGTRGTCDLTKQLRQRLTSQYRLSYSNDGWWGQLQRLAQKQASTWLILFRRLALELIVEEQRGRLNPAQQVLLKARIVWLVERLESRPFTPPDPRAVENWLSLCAAKSEWFQQLWTQEEWGLIQRADAIAQAQGPSAHASL</sequence>
<proteinExistence type="predicted"/>
<dbReference type="Proteomes" id="UP001167796">
    <property type="component" value="Unassembled WGS sequence"/>
</dbReference>
<comment type="caution">
    <text evidence="1">The sequence shown here is derived from an EMBL/GenBank/DDBJ whole genome shotgun (WGS) entry which is preliminary data.</text>
</comment>
<reference evidence="1" key="1">
    <citation type="submission" date="2023-07" db="EMBL/GenBank/DDBJ databases">
        <authorList>
            <person name="Kim M.K."/>
        </authorList>
    </citation>
    <scope>NUCLEOTIDE SEQUENCE</scope>
    <source>
        <strain evidence="1">M29</strain>
    </source>
</reference>
<name>A0ABT9ABT3_9BACT</name>
<dbReference type="EMBL" id="JAUQSX010000006">
    <property type="protein sequence ID" value="MDO7847305.1"/>
    <property type="molecule type" value="Genomic_DNA"/>
</dbReference>
<evidence type="ECO:0000313" key="1">
    <source>
        <dbReference type="EMBL" id="MDO7847305.1"/>
    </source>
</evidence>
<protein>
    <submittedName>
        <fullName evidence="1">Uncharacterized protein</fullName>
    </submittedName>
</protein>
<gene>
    <name evidence="1" type="ORF">Q5H92_13110</name>
</gene>
<organism evidence="1 2">
    <name type="scientific">Hymenobacter mellowenesis</name>
    <dbReference type="NCBI Taxonomy" id="3063995"/>
    <lineage>
        <taxon>Bacteria</taxon>
        <taxon>Pseudomonadati</taxon>
        <taxon>Bacteroidota</taxon>
        <taxon>Cytophagia</taxon>
        <taxon>Cytophagales</taxon>
        <taxon>Hymenobacteraceae</taxon>
        <taxon>Hymenobacter</taxon>
    </lineage>
</organism>
<accession>A0ABT9ABT3</accession>